<evidence type="ECO:0000256" key="5">
    <source>
        <dbReference type="ARBA" id="ARBA00022801"/>
    </source>
</evidence>
<dbReference type="GO" id="GO:0004185">
    <property type="term" value="F:serine-type carboxypeptidase activity"/>
    <property type="evidence" value="ECO:0007669"/>
    <property type="project" value="InterPro"/>
</dbReference>
<evidence type="ECO:0000256" key="6">
    <source>
        <dbReference type="ARBA" id="ARBA00023157"/>
    </source>
</evidence>
<protein>
    <submittedName>
        <fullName evidence="9">Serine carboxypeptidase-like 40</fullName>
    </submittedName>
</protein>
<dbReference type="InterPro" id="IPR001563">
    <property type="entry name" value="Peptidase_S10"/>
</dbReference>
<dbReference type="GO" id="GO:0005773">
    <property type="term" value="C:vacuole"/>
    <property type="evidence" value="ECO:0007669"/>
    <property type="project" value="TreeGrafter"/>
</dbReference>
<dbReference type="EMBL" id="BJWL01000008">
    <property type="protein sequence ID" value="GFY92207.1"/>
    <property type="molecule type" value="Genomic_DNA"/>
</dbReference>
<comment type="caution">
    <text evidence="9">The sequence shown here is derived from an EMBL/GenBank/DDBJ whole genome shotgun (WGS) entry which is preliminary data.</text>
</comment>
<keyword evidence="6" id="KW-1015">Disulfide bond</keyword>
<dbReference type="Pfam" id="PF00450">
    <property type="entry name" value="Peptidase_S10"/>
    <property type="match status" value="1"/>
</dbReference>
<comment type="similarity">
    <text evidence="1">Belongs to the peptidase S10 family.</text>
</comment>
<dbReference type="InterPro" id="IPR029058">
    <property type="entry name" value="AB_hydrolase_fold"/>
</dbReference>
<sequence length="216" mass="24497">MIGNAVINDETDNLGMYDYFASHALISDKTWYEIKKHCDFGTLSSNECKVLTAEADNDLDNIDIYNIYAPLCYDNNLTKKPKKTSVLNFDPCSDNYVDVIEQWEDSPSTIIPLLQEFMEHGLRVWIFSGDIDGRVPVTSTKYSINKMKLPVKTAWHSWMLNEEVGGYTEVYKGDLTFATVRGAGHQVPSYQPPRALSLIKHFLAGTPLPNDSRRAY</sequence>
<evidence type="ECO:0000256" key="4">
    <source>
        <dbReference type="ARBA" id="ARBA00022729"/>
    </source>
</evidence>
<evidence type="ECO:0000256" key="7">
    <source>
        <dbReference type="ARBA" id="ARBA00023180"/>
    </source>
</evidence>
<keyword evidence="2 9" id="KW-0121">Carboxypeptidase</keyword>
<dbReference type="InterPro" id="IPR033124">
    <property type="entry name" value="Ser_caboxypep_his_AS"/>
</dbReference>
<keyword evidence="10" id="KW-1185">Reference proteome</keyword>
<dbReference type="PROSITE" id="PS00560">
    <property type="entry name" value="CARBOXYPEPT_SER_HIS"/>
    <property type="match status" value="1"/>
</dbReference>
<evidence type="ECO:0000256" key="1">
    <source>
        <dbReference type="ARBA" id="ARBA00009431"/>
    </source>
</evidence>
<keyword evidence="5" id="KW-0378">Hydrolase</keyword>
<evidence type="ECO:0000313" key="10">
    <source>
        <dbReference type="Proteomes" id="UP000585474"/>
    </source>
</evidence>
<evidence type="ECO:0000256" key="3">
    <source>
        <dbReference type="ARBA" id="ARBA00022670"/>
    </source>
</evidence>
<evidence type="ECO:0000256" key="2">
    <source>
        <dbReference type="ARBA" id="ARBA00022645"/>
    </source>
</evidence>
<keyword evidence="7" id="KW-0325">Glycoprotein</keyword>
<dbReference type="OrthoDB" id="443318at2759"/>
<organism evidence="9 10">
    <name type="scientific">Actinidia rufa</name>
    <dbReference type="NCBI Taxonomy" id="165716"/>
    <lineage>
        <taxon>Eukaryota</taxon>
        <taxon>Viridiplantae</taxon>
        <taxon>Streptophyta</taxon>
        <taxon>Embryophyta</taxon>
        <taxon>Tracheophyta</taxon>
        <taxon>Spermatophyta</taxon>
        <taxon>Magnoliopsida</taxon>
        <taxon>eudicotyledons</taxon>
        <taxon>Gunneridae</taxon>
        <taxon>Pentapetalae</taxon>
        <taxon>asterids</taxon>
        <taxon>Ericales</taxon>
        <taxon>Actinidiaceae</taxon>
        <taxon>Actinidia</taxon>
    </lineage>
</organism>
<evidence type="ECO:0000313" key="9">
    <source>
        <dbReference type="EMBL" id="GFY92207.1"/>
    </source>
</evidence>
<dbReference type="Gene3D" id="3.40.50.1820">
    <property type="entry name" value="alpha/beta hydrolase"/>
    <property type="match status" value="2"/>
</dbReference>
<name>A0A7J0F2T0_9ERIC</name>
<gene>
    <name evidence="9" type="ORF">Acr_08g0006030</name>
</gene>
<dbReference type="PANTHER" id="PTHR11802:SF132">
    <property type="entry name" value="SERINE CARBOXYPEPTIDASE-LIKE 36-RELATED"/>
    <property type="match status" value="1"/>
</dbReference>
<proteinExistence type="inferred from homology"/>
<dbReference type="GO" id="GO:0006508">
    <property type="term" value="P:proteolysis"/>
    <property type="evidence" value="ECO:0007669"/>
    <property type="project" value="UniProtKB-KW"/>
</dbReference>
<reference evidence="9 10" key="1">
    <citation type="submission" date="2019-07" db="EMBL/GenBank/DDBJ databases">
        <title>De Novo Assembly of kiwifruit Actinidia rufa.</title>
        <authorList>
            <person name="Sugita-Konishi S."/>
            <person name="Sato K."/>
            <person name="Mori E."/>
            <person name="Abe Y."/>
            <person name="Kisaki G."/>
            <person name="Hamano K."/>
            <person name="Suezawa K."/>
            <person name="Otani M."/>
            <person name="Fukuda T."/>
            <person name="Manabe T."/>
            <person name="Gomi K."/>
            <person name="Tabuchi M."/>
            <person name="Akimitsu K."/>
            <person name="Kataoka I."/>
        </authorList>
    </citation>
    <scope>NUCLEOTIDE SEQUENCE [LARGE SCALE GENOMIC DNA]</scope>
    <source>
        <strain evidence="10">cv. Fuchu</strain>
    </source>
</reference>
<dbReference type="Proteomes" id="UP000585474">
    <property type="component" value="Unassembled WGS sequence"/>
</dbReference>
<accession>A0A7J0F2T0</accession>
<dbReference type="SUPFAM" id="SSF53474">
    <property type="entry name" value="alpha/beta-Hydrolases"/>
    <property type="match status" value="1"/>
</dbReference>
<keyword evidence="3" id="KW-0645">Protease</keyword>
<dbReference type="PANTHER" id="PTHR11802">
    <property type="entry name" value="SERINE PROTEASE FAMILY S10 SERINE CARBOXYPEPTIDASE"/>
    <property type="match status" value="1"/>
</dbReference>
<keyword evidence="4" id="KW-0732">Signal</keyword>
<comment type="function">
    <text evidence="8">Probable carboxypeptidase.</text>
</comment>
<dbReference type="AlphaFoldDB" id="A0A7J0F2T0"/>
<evidence type="ECO:0000256" key="8">
    <source>
        <dbReference type="ARBA" id="ARBA00037399"/>
    </source>
</evidence>